<dbReference type="InterPro" id="IPR006781">
    <property type="entry name" value="ApoC-I"/>
</dbReference>
<dbReference type="AlphaFoldDB" id="A0A3P8W7U9"/>
<keyword evidence="3" id="KW-0813">Transport</keyword>
<dbReference type="GeneTree" id="ENSGT00610000087424"/>
<dbReference type="GO" id="GO:0034361">
    <property type="term" value="C:very-low-density lipoprotein particle"/>
    <property type="evidence" value="ECO:0007669"/>
    <property type="project" value="TreeGrafter"/>
</dbReference>
<dbReference type="Pfam" id="PF04691">
    <property type="entry name" value="ApoC-I"/>
    <property type="match status" value="1"/>
</dbReference>
<dbReference type="GO" id="GO:0006641">
    <property type="term" value="P:triglyceride metabolic process"/>
    <property type="evidence" value="ECO:0007669"/>
    <property type="project" value="TreeGrafter"/>
</dbReference>
<dbReference type="GO" id="GO:0005504">
    <property type="term" value="F:fatty acid binding"/>
    <property type="evidence" value="ECO:0007669"/>
    <property type="project" value="TreeGrafter"/>
</dbReference>
<name>A0A3P8W7U9_CYNSE</name>
<reference evidence="8" key="2">
    <citation type="submission" date="2025-05" db="UniProtKB">
        <authorList>
            <consortium name="Ensembl"/>
        </authorList>
    </citation>
    <scope>IDENTIFICATION</scope>
</reference>
<evidence type="ECO:0000313" key="8">
    <source>
        <dbReference type="Ensembl" id="ENSCSEP00000023618.1"/>
    </source>
</evidence>
<dbReference type="PANTHER" id="PTHR16565:SF2">
    <property type="entry name" value="APOLIPOPROTEIN C-I"/>
    <property type="match status" value="1"/>
</dbReference>
<feature type="chain" id="PRO_5044597029" description="Apolipoprotein C-I" evidence="7">
    <location>
        <begin position="21"/>
        <end position="78"/>
    </location>
</feature>
<organism evidence="8 9">
    <name type="scientific">Cynoglossus semilaevis</name>
    <name type="common">Tongue sole</name>
    <dbReference type="NCBI Taxonomy" id="244447"/>
    <lineage>
        <taxon>Eukaryota</taxon>
        <taxon>Metazoa</taxon>
        <taxon>Chordata</taxon>
        <taxon>Craniata</taxon>
        <taxon>Vertebrata</taxon>
        <taxon>Euteleostomi</taxon>
        <taxon>Actinopterygii</taxon>
        <taxon>Neopterygii</taxon>
        <taxon>Teleostei</taxon>
        <taxon>Neoteleostei</taxon>
        <taxon>Acanthomorphata</taxon>
        <taxon>Carangaria</taxon>
        <taxon>Pleuronectiformes</taxon>
        <taxon>Pleuronectoidei</taxon>
        <taxon>Cynoglossidae</taxon>
        <taxon>Cynoglossinae</taxon>
        <taxon>Cynoglossus</taxon>
    </lineage>
</organism>
<proteinExistence type="inferred from homology"/>
<keyword evidence="9" id="KW-1185">Reference proteome</keyword>
<dbReference type="Gene3D" id="4.10.260.30">
    <property type="entry name" value="Apolipoprotein C-I"/>
    <property type="match status" value="1"/>
</dbReference>
<dbReference type="GO" id="GO:0034364">
    <property type="term" value="C:high-density lipoprotein particle"/>
    <property type="evidence" value="ECO:0007669"/>
    <property type="project" value="TreeGrafter"/>
</dbReference>
<keyword evidence="6" id="KW-0445">Lipid transport</keyword>
<evidence type="ECO:0000256" key="5">
    <source>
        <dbReference type="ARBA" id="ARBA00022729"/>
    </source>
</evidence>
<dbReference type="GO" id="GO:0042157">
    <property type="term" value="P:lipoprotein metabolic process"/>
    <property type="evidence" value="ECO:0007669"/>
    <property type="project" value="InterPro"/>
</dbReference>
<sequence length="78" mass="8900">MRLFLAVAVLMLAFVAYTAAEEETVQEKLNKFAERVADAGRTVADGARTQYDRLRNSEFATNAKNWFQRQVEKLQSKS</sequence>
<dbReference type="GO" id="GO:0004859">
    <property type="term" value="F:phospholipase inhibitor activity"/>
    <property type="evidence" value="ECO:0007669"/>
    <property type="project" value="TreeGrafter"/>
</dbReference>
<dbReference type="STRING" id="244447.ENSCSEP00000023616"/>
<evidence type="ECO:0000256" key="7">
    <source>
        <dbReference type="SAM" id="SignalP"/>
    </source>
</evidence>
<comment type="similarity">
    <text evidence="2">Belongs to the apolipoprotein C1 family.</text>
</comment>
<dbReference type="OMA" id="CAEAQDE"/>
<evidence type="ECO:0000256" key="6">
    <source>
        <dbReference type="ARBA" id="ARBA00023055"/>
    </source>
</evidence>
<dbReference type="Ensembl" id="ENSCSET00000023927.1">
    <property type="protein sequence ID" value="ENSCSEP00000023618.1"/>
    <property type="gene ID" value="ENSCSEG00000015066.1"/>
</dbReference>
<keyword evidence="4" id="KW-0964">Secreted</keyword>
<accession>A0A3P8W7U9</accession>
<dbReference type="Ensembl" id="ENSCSET00000023924.1">
    <property type="protein sequence ID" value="ENSCSEP00000023616.1"/>
    <property type="gene ID" value="ENSCSEG00000015066.1"/>
</dbReference>
<dbReference type="GO" id="GO:0010916">
    <property type="term" value="P:negative regulation of very-low-density lipoprotein particle clearance"/>
    <property type="evidence" value="ECO:0007669"/>
    <property type="project" value="TreeGrafter"/>
</dbReference>
<evidence type="ECO:0000256" key="1">
    <source>
        <dbReference type="ARBA" id="ARBA00004613"/>
    </source>
</evidence>
<protein>
    <recommendedName>
        <fullName evidence="10">Apolipoprotein C-I</fullName>
    </recommendedName>
</protein>
<dbReference type="GO" id="GO:0032375">
    <property type="term" value="P:negative regulation of cholesterol transport"/>
    <property type="evidence" value="ECO:0007669"/>
    <property type="project" value="TreeGrafter"/>
</dbReference>
<dbReference type="GO" id="GO:0050995">
    <property type="term" value="P:negative regulation of lipid catabolic process"/>
    <property type="evidence" value="ECO:0007669"/>
    <property type="project" value="TreeGrafter"/>
</dbReference>
<evidence type="ECO:0000313" key="9">
    <source>
        <dbReference type="Proteomes" id="UP000265120"/>
    </source>
</evidence>
<dbReference type="Proteomes" id="UP000265120">
    <property type="component" value="Chromosome 13"/>
</dbReference>
<keyword evidence="5 7" id="KW-0732">Signal</keyword>
<comment type="subcellular location">
    <subcellularLocation>
        <location evidence="1">Secreted</location>
    </subcellularLocation>
</comment>
<dbReference type="GO" id="GO:0006869">
    <property type="term" value="P:lipid transport"/>
    <property type="evidence" value="ECO:0007669"/>
    <property type="project" value="UniProtKB-KW"/>
</dbReference>
<evidence type="ECO:0000256" key="2">
    <source>
        <dbReference type="ARBA" id="ARBA00009204"/>
    </source>
</evidence>
<dbReference type="PANTHER" id="PTHR16565">
    <property type="entry name" value="APOLIPOPROTEIN C-I"/>
    <property type="match status" value="1"/>
</dbReference>
<evidence type="ECO:0000256" key="4">
    <source>
        <dbReference type="ARBA" id="ARBA00022525"/>
    </source>
</evidence>
<reference evidence="8 9" key="1">
    <citation type="journal article" date="2014" name="Nat. Genet.">
        <title>Whole-genome sequence of a flatfish provides insights into ZW sex chromosome evolution and adaptation to a benthic lifestyle.</title>
        <authorList>
            <person name="Chen S."/>
            <person name="Zhang G."/>
            <person name="Shao C."/>
            <person name="Huang Q."/>
            <person name="Liu G."/>
            <person name="Zhang P."/>
            <person name="Song W."/>
            <person name="An N."/>
            <person name="Chalopin D."/>
            <person name="Volff J.N."/>
            <person name="Hong Y."/>
            <person name="Li Q."/>
            <person name="Sha Z."/>
            <person name="Zhou H."/>
            <person name="Xie M."/>
            <person name="Yu Q."/>
            <person name="Liu Y."/>
            <person name="Xiang H."/>
            <person name="Wang N."/>
            <person name="Wu K."/>
            <person name="Yang C."/>
            <person name="Zhou Q."/>
            <person name="Liao X."/>
            <person name="Yang L."/>
            <person name="Hu Q."/>
            <person name="Zhang J."/>
            <person name="Meng L."/>
            <person name="Jin L."/>
            <person name="Tian Y."/>
            <person name="Lian J."/>
            <person name="Yang J."/>
            <person name="Miao G."/>
            <person name="Liu S."/>
            <person name="Liang Z."/>
            <person name="Yan F."/>
            <person name="Li Y."/>
            <person name="Sun B."/>
            <person name="Zhang H."/>
            <person name="Zhang J."/>
            <person name="Zhu Y."/>
            <person name="Du M."/>
            <person name="Zhao Y."/>
            <person name="Schartl M."/>
            <person name="Tang Q."/>
            <person name="Wang J."/>
        </authorList>
    </citation>
    <scope>NUCLEOTIDE SEQUENCE</scope>
</reference>
<evidence type="ECO:0000256" key="3">
    <source>
        <dbReference type="ARBA" id="ARBA00022448"/>
    </source>
</evidence>
<feature type="signal peptide" evidence="7">
    <location>
        <begin position="1"/>
        <end position="20"/>
    </location>
</feature>
<dbReference type="InterPro" id="IPR043081">
    <property type="entry name" value="ApoC-1_sf"/>
</dbReference>
<evidence type="ECO:0008006" key="10">
    <source>
        <dbReference type="Google" id="ProtNLM"/>
    </source>
</evidence>
<dbReference type="GO" id="GO:0034447">
    <property type="term" value="P:very-low-density lipoprotein particle clearance"/>
    <property type="evidence" value="ECO:0007669"/>
    <property type="project" value="TreeGrafter"/>
</dbReference>